<dbReference type="InterPro" id="IPR036108">
    <property type="entry name" value="4pyrrol_syn_uPrphyn_synt_sf"/>
</dbReference>
<dbReference type="Proteomes" id="UP001054820">
    <property type="component" value="Chromosome"/>
</dbReference>
<proteinExistence type="inferred from homology"/>
<evidence type="ECO:0000256" key="1">
    <source>
        <dbReference type="ARBA" id="ARBA00004772"/>
    </source>
</evidence>
<reference evidence="11" key="1">
    <citation type="journal article" date="2022" name="Arch. Microbiol.">
        <title>Thiomicrorhabdus immobilis sp. nov., a mesophilic sulfur-oxidizing bacterium isolated from sediment of a brackish lake in northern Japan.</title>
        <authorList>
            <person name="Kojima H."/>
            <person name="Mochizuki J."/>
            <person name="Kanda M."/>
            <person name="Watanabe T."/>
            <person name="Fukui M."/>
        </authorList>
    </citation>
    <scope>NUCLEOTIDE SEQUENCE</scope>
    <source>
        <strain evidence="11">Am19</strain>
    </source>
</reference>
<dbReference type="PANTHER" id="PTHR38042">
    <property type="entry name" value="UROPORPHYRINOGEN-III SYNTHASE, CHLOROPLASTIC"/>
    <property type="match status" value="1"/>
</dbReference>
<dbReference type="SUPFAM" id="SSF69618">
    <property type="entry name" value="HemD-like"/>
    <property type="match status" value="1"/>
</dbReference>
<organism evidence="11 12">
    <name type="scientific">Thiomicrorhabdus immobilis</name>
    <dbReference type="NCBI Taxonomy" id="2791037"/>
    <lineage>
        <taxon>Bacteria</taxon>
        <taxon>Pseudomonadati</taxon>
        <taxon>Pseudomonadota</taxon>
        <taxon>Gammaproteobacteria</taxon>
        <taxon>Thiotrichales</taxon>
        <taxon>Piscirickettsiaceae</taxon>
        <taxon>Thiomicrorhabdus</taxon>
    </lineage>
</organism>
<comment type="similarity">
    <text evidence="2 9">Belongs to the uroporphyrinogen-III synthase family.</text>
</comment>
<comment type="function">
    <text evidence="6 9">Catalyzes cyclization of the linear tetrapyrrole, hydroxymethylbilane, to the macrocyclic uroporphyrinogen III.</text>
</comment>
<sequence length="280" mass="31271">MNSLFGLTLLNTRPAHQAKVLTDLVESQGGQVIACPLMDIEWMALSEGKLANCQSFDKVIFTSSNAVEGWRRFQEKIRPADKALFAHSDYYAIGKATQAKGQEAGLKIRSLSLKQFDSEHFLAHEEMLAVAGESIALMKGVEGRTLIEDTLLQRGAKVTSFEVYQRQAVTFCDVAWQRFLNAKQPVLLISSLDSWHKLLAAIMRYSGSEYTDLDQSDKNQNECKQKEIMQAEFWSKITSAVVMSQRIASAMQNEGFKRPIAVVETQSNEGIVKALQSVLN</sequence>
<feature type="domain" description="Tetrapyrrole biosynthesis uroporphyrinogen III synthase" evidence="10">
    <location>
        <begin position="21"/>
        <end position="259"/>
    </location>
</feature>
<keyword evidence="5 9" id="KW-0627">Porphyrin biosynthesis</keyword>
<evidence type="ECO:0000256" key="9">
    <source>
        <dbReference type="RuleBase" id="RU366031"/>
    </source>
</evidence>
<evidence type="ECO:0000256" key="5">
    <source>
        <dbReference type="ARBA" id="ARBA00023244"/>
    </source>
</evidence>
<dbReference type="PANTHER" id="PTHR38042:SF1">
    <property type="entry name" value="UROPORPHYRINOGEN-III SYNTHASE, CHLOROPLASTIC"/>
    <property type="match status" value="1"/>
</dbReference>
<evidence type="ECO:0000256" key="3">
    <source>
        <dbReference type="ARBA" id="ARBA00013109"/>
    </source>
</evidence>
<evidence type="ECO:0000256" key="7">
    <source>
        <dbReference type="ARBA" id="ARBA00040167"/>
    </source>
</evidence>
<dbReference type="Gene3D" id="3.40.50.10090">
    <property type="match status" value="2"/>
</dbReference>
<protein>
    <recommendedName>
        <fullName evidence="7 9">Uroporphyrinogen-III synthase</fullName>
        <ecNumber evidence="3 9">4.2.1.75</ecNumber>
    </recommendedName>
</protein>
<dbReference type="RefSeq" id="WP_237262033.1">
    <property type="nucleotide sequence ID" value="NZ_AP024202.1"/>
</dbReference>
<evidence type="ECO:0000313" key="11">
    <source>
        <dbReference type="EMBL" id="BCN92331.1"/>
    </source>
</evidence>
<gene>
    <name evidence="11" type="ORF">THMIRHAM_01160</name>
</gene>
<evidence type="ECO:0000256" key="8">
    <source>
        <dbReference type="ARBA" id="ARBA00048617"/>
    </source>
</evidence>
<dbReference type="InterPro" id="IPR003754">
    <property type="entry name" value="4pyrrol_synth_uPrphyn_synth"/>
</dbReference>
<evidence type="ECO:0000259" key="10">
    <source>
        <dbReference type="Pfam" id="PF02602"/>
    </source>
</evidence>
<evidence type="ECO:0000256" key="2">
    <source>
        <dbReference type="ARBA" id="ARBA00008133"/>
    </source>
</evidence>
<dbReference type="EMBL" id="AP024202">
    <property type="protein sequence ID" value="BCN92331.1"/>
    <property type="molecule type" value="Genomic_DNA"/>
</dbReference>
<evidence type="ECO:0000256" key="6">
    <source>
        <dbReference type="ARBA" id="ARBA00037589"/>
    </source>
</evidence>
<comment type="pathway">
    <text evidence="1 9">Porphyrin-containing compound metabolism; protoporphyrin-IX biosynthesis; coproporphyrinogen-III from 5-aminolevulinate: step 3/4.</text>
</comment>
<dbReference type="CDD" id="cd06578">
    <property type="entry name" value="HemD"/>
    <property type="match status" value="1"/>
</dbReference>
<evidence type="ECO:0000313" key="12">
    <source>
        <dbReference type="Proteomes" id="UP001054820"/>
    </source>
</evidence>
<name>A0ABM7MAG3_9GAMM</name>
<dbReference type="EC" id="4.2.1.75" evidence="3 9"/>
<keyword evidence="4 9" id="KW-0456">Lyase</keyword>
<keyword evidence="12" id="KW-1185">Reference proteome</keyword>
<dbReference type="Pfam" id="PF02602">
    <property type="entry name" value="HEM4"/>
    <property type="match status" value="1"/>
</dbReference>
<accession>A0ABM7MAG3</accession>
<dbReference type="InterPro" id="IPR039793">
    <property type="entry name" value="UROS/Hem4"/>
</dbReference>
<evidence type="ECO:0000256" key="4">
    <source>
        <dbReference type="ARBA" id="ARBA00023239"/>
    </source>
</evidence>
<comment type="catalytic activity">
    <reaction evidence="8 9">
        <text>hydroxymethylbilane = uroporphyrinogen III + H2O</text>
        <dbReference type="Rhea" id="RHEA:18965"/>
        <dbReference type="ChEBI" id="CHEBI:15377"/>
        <dbReference type="ChEBI" id="CHEBI:57308"/>
        <dbReference type="ChEBI" id="CHEBI:57845"/>
        <dbReference type="EC" id="4.2.1.75"/>
    </reaction>
</comment>